<proteinExistence type="inferred from homology"/>
<dbReference type="Gene3D" id="3.40.50.150">
    <property type="entry name" value="Vaccinia Virus protein VP39"/>
    <property type="match status" value="1"/>
</dbReference>
<dbReference type="CDD" id="cd02440">
    <property type="entry name" value="AdoMet_MTases"/>
    <property type="match status" value="1"/>
</dbReference>
<protein>
    <submittedName>
        <fullName evidence="7">Cyclopropane fatty acyl phospholipid synthase</fullName>
        <ecNumber evidence="7">2.1.1.79</ecNumber>
    </submittedName>
</protein>
<dbReference type="GO" id="GO:0008825">
    <property type="term" value="F:cyclopropane-fatty-acyl-phospholipid synthase activity"/>
    <property type="evidence" value="ECO:0007669"/>
    <property type="project" value="UniProtKB-EC"/>
</dbReference>
<keyword evidence="5" id="KW-0443">Lipid metabolism</keyword>
<sequence>MMETRAYIEKLLARADISINGSRPWDMQLHRADVLNDVLARGNLGLGEGYMRGDWDCEQLDEFFYRILRAQLGQEIKPTRFLWQHLKARWLNLQSRARAFQVGEQHYDLGNQLYQAMLDERMVYTCGYWQRAENLADAQRDKLELICQKLQLRPGMQLLDIGCGWGSFMKYAAENYSVRCVGVTVSKAQVELGEKMCAGLPIEFRLQDYREINEHFDAVVSIGMFEHVGQKNYDSFMEVAARSLKDDGLFLLHTIGRNRDVRGTDPWINRHIFPNGELPCLAHIDNSSRAHFTAEDIHNFGADYDRTLMAWSDNFERNWEQLSGDYDETFKRMWRYYLHSCAGAFRARDLQLWQWVFSKNGIEGGYHRPTLG</sequence>
<dbReference type="GO" id="GO:0032259">
    <property type="term" value="P:methylation"/>
    <property type="evidence" value="ECO:0007669"/>
    <property type="project" value="UniProtKB-KW"/>
</dbReference>
<dbReference type="Proteomes" id="UP001169492">
    <property type="component" value="Unassembled WGS sequence"/>
</dbReference>
<dbReference type="InterPro" id="IPR029063">
    <property type="entry name" value="SAM-dependent_MTases_sf"/>
</dbReference>
<dbReference type="PANTHER" id="PTHR43667:SF1">
    <property type="entry name" value="CYCLOPROPANE-FATTY-ACYL-PHOSPHOLIPID SYNTHASE"/>
    <property type="match status" value="1"/>
</dbReference>
<dbReference type="PANTHER" id="PTHR43667">
    <property type="entry name" value="CYCLOPROPANE-FATTY-ACYL-PHOSPHOLIPID SYNTHASE"/>
    <property type="match status" value="1"/>
</dbReference>
<dbReference type="Pfam" id="PF02353">
    <property type="entry name" value="CMAS"/>
    <property type="match status" value="1"/>
</dbReference>
<evidence type="ECO:0000256" key="4">
    <source>
        <dbReference type="ARBA" id="ARBA00022691"/>
    </source>
</evidence>
<dbReference type="EC" id="2.1.1.79" evidence="7"/>
<reference evidence="7 8" key="1">
    <citation type="submission" date="2021-03" db="EMBL/GenBank/DDBJ databases">
        <title>Pseudidiomarina terrestris, a new bacterium isolated from saline soil.</title>
        <authorList>
            <person name="Galisteo C."/>
            <person name="De La Haba R."/>
            <person name="Sanchez-Porro C."/>
            <person name="Ventosa A."/>
        </authorList>
    </citation>
    <scope>NUCLEOTIDE SEQUENCE [LARGE SCALE GENOMIC DNA]</scope>
    <source>
        <strain evidence="7 8">1APP75-32.1</strain>
    </source>
</reference>
<evidence type="ECO:0000313" key="8">
    <source>
        <dbReference type="Proteomes" id="UP001169492"/>
    </source>
</evidence>
<organism evidence="7 8">
    <name type="scientific">Pseudidiomarina terrestris</name>
    <dbReference type="NCBI Taxonomy" id="2820060"/>
    <lineage>
        <taxon>Bacteria</taxon>
        <taxon>Pseudomonadati</taxon>
        <taxon>Pseudomonadota</taxon>
        <taxon>Gammaproteobacteria</taxon>
        <taxon>Alteromonadales</taxon>
        <taxon>Idiomarinaceae</taxon>
        <taxon>Pseudidiomarina</taxon>
    </lineage>
</organism>
<comment type="similarity">
    <text evidence="1">Belongs to the CFA/CMAS family.</text>
</comment>
<evidence type="ECO:0000256" key="5">
    <source>
        <dbReference type="ARBA" id="ARBA00023098"/>
    </source>
</evidence>
<gene>
    <name evidence="7" type="primary">cfa</name>
    <name evidence="7" type="ORF">J6I90_09795</name>
</gene>
<comment type="caution">
    <text evidence="7">The sequence shown here is derived from an EMBL/GenBank/DDBJ whole genome shotgun (WGS) entry which is preliminary data.</text>
</comment>
<keyword evidence="4" id="KW-0949">S-adenosyl-L-methionine</keyword>
<dbReference type="GO" id="GO:0008610">
    <property type="term" value="P:lipid biosynthetic process"/>
    <property type="evidence" value="ECO:0007669"/>
    <property type="project" value="InterPro"/>
</dbReference>
<keyword evidence="3 7" id="KW-0808">Transferase</keyword>
<name>A0AAW7R0B1_9GAMM</name>
<dbReference type="InterPro" id="IPR003333">
    <property type="entry name" value="CMAS"/>
</dbReference>
<evidence type="ECO:0000256" key="6">
    <source>
        <dbReference type="PIRSR" id="PIRSR003085-1"/>
    </source>
</evidence>
<dbReference type="PIRSF" id="PIRSF003085">
    <property type="entry name" value="CMAS"/>
    <property type="match status" value="1"/>
</dbReference>
<dbReference type="NCBIfam" id="NF008686">
    <property type="entry name" value="PRK11705.1"/>
    <property type="match status" value="1"/>
</dbReference>
<dbReference type="EMBL" id="JAGGJB010000005">
    <property type="protein sequence ID" value="MDN7125172.1"/>
    <property type="molecule type" value="Genomic_DNA"/>
</dbReference>
<keyword evidence="2 7" id="KW-0489">Methyltransferase</keyword>
<dbReference type="SUPFAM" id="SSF53335">
    <property type="entry name" value="S-adenosyl-L-methionine-dependent methyltransferases"/>
    <property type="match status" value="1"/>
</dbReference>
<evidence type="ECO:0000256" key="3">
    <source>
        <dbReference type="ARBA" id="ARBA00022679"/>
    </source>
</evidence>
<evidence type="ECO:0000256" key="1">
    <source>
        <dbReference type="ARBA" id="ARBA00010815"/>
    </source>
</evidence>
<accession>A0AAW7R0B1</accession>
<evidence type="ECO:0000313" key="7">
    <source>
        <dbReference type="EMBL" id="MDN7125172.1"/>
    </source>
</evidence>
<dbReference type="InterPro" id="IPR050723">
    <property type="entry name" value="CFA/CMAS"/>
</dbReference>
<evidence type="ECO:0000256" key="2">
    <source>
        <dbReference type="ARBA" id="ARBA00022603"/>
    </source>
</evidence>
<feature type="active site" evidence="6">
    <location>
        <position position="341"/>
    </location>
</feature>
<dbReference type="AlphaFoldDB" id="A0AAW7R0B1"/>